<dbReference type="AlphaFoldDB" id="A0A3B0W285"/>
<reference evidence="3" key="1">
    <citation type="submission" date="2018-06" db="EMBL/GenBank/DDBJ databases">
        <authorList>
            <person name="Zhirakovskaya E."/>
        </authorList>
    </citation>
    <scope>NUCLEOTIDE SEQUENCE</scope>
</reference>
<accession>A0A3B0W285</accession>
<dbReference type="NCBIfam" id="NF005489">
    <property type="entry name" value="PRK07102.1"/>
    <property type="match status" value="1"/>
</dbReference>
<dbReference type="PROSITE" id="PS00061">
    <property type="entry name" value="ADH_SHORT"/>
    <property type="match status" value="1"/>
</dbReference>
<dbReference type="InterPro" id="IPR002347">
    <property type="entry name" value="SDR_fam"/>
</dbReference>
<dbReference type="EMBL" id="UOFC01000105">
    <property type="protein sequence ID" value="VAW46523.1"/>
    <property type="molecule type" value="Genomic_DNA"/>
</dbReference>
<keyword evidence="2" id="KW-0560">Oxidoreductase</keyword>
<dbReference type="InterPro" id="IPR036291">
    <property type="entry name" value="NAD(P)-bd_dom_sf"/>
</dbReference>
<gene>
    <name evidence="3" type="ORF">MNBD_GAMMA03-1248</name>
</gene>
<organism evidence="3">
    <name type="scientific">hydrothermal vent metagenome</name>
    <dbReference type="NCBI Taxonomy" id="652676"/>
    <lineage>
        <taxon>unclassified sequences</taxon>
        <taxon>metagenomes</taxon>
        <taxon>ecological metagenomes</taxon>
    </lineage>
</organism>
<evidence type="ECO:0000256" key="2">
    <source>
        <dbReference type="ARBA" id="ARBA00023002"/>
    </source>
</evidence>
<dbReference type="PRINTS" id="PR00081">
    <property type="entry name" value="GDHRDH"/>
</dbReference>
<dbReference type="SUPFAM" id="SSF51735">
    <property type="entry name" value="NAD(P)-binding Rossmann-fold domains"/>
    <property type="match status" value="1"/>
</dbReference>
<dbReference type="Gene3D" id="3.40.50.720">
    <property type="entry name" value="NAD(P)-binding Rossmann-like Domain"/>
    <property type="match status" value="1"/>
</dbReference>
<dbReference type="PANTHER" id="PTHR44196">
    <property type="entry name" value="DEHYDROGENASE/REDUCTASE SDR FAMILY MEMBER 7B"/>
    <property type="match status" value="1"/>
</dbReference>
<protein>
    <submittedName>
        <fullName evidence="3">Oxidoreductase, short-chain dehydrogenase/reductase family</fullName>
    </submittedName>
</protein>
<evidence type="ECO:0000256" key="1">
    <source>
        <dbReference type="ARBA" id="ARBA00006484"/>
    </source>
</evidence>
<dbReference type="Pfam" id="PF00106">
    <property type="entry name" value="adh_short"/>
    <property type="match status" value="1"/>
</dbReference>
<proteinExistence type="inferred from homology"/>
<dbReference type="GO" id="GO:0016491">
    <property type="term" value="F:oxidoreductase activity"/>
    <property type="evidence" value="ECO:0007669"/>
    <property type="project" value="UniProtKB-KW"/>
</dbReference>
<dbReference type="InterPro" id="IPR020904">
    <property type="entry name" value="Sc_DH/Rdtase_CS"/>
</dbReference>
<evidence type="ECO:0000313" key="3">
    <source>
        <dbReference type="EMBL" id="VAW46523.1"/>
    </source>
</evidence>
<name>A0A3B0W285_9ZZZZ</name>
<feature type="non-terminal residue" evidence="3">
    <location>
        <position position="1"/>
    </location>
</feature>
<comment type="similarity">
    <text evidence="1">Belongs to the short-chain dehydrogenases/reductases (SDR) family.</text>
</comment>
<dbReference type="GO" id="GO:0016020">
    <property type="term" value="C:membrane"/>
    <property type="evidence" value="ECO:0007669"/>
    <property type="project" value="TreeGrafter"/>
</dbReference>
<sequence length="226" mass="25180">ARIYASYGYDLILAARDVGQLKQFATDLQIRYNCQVEVIQLDILVYDSHAAIYQLIQQQVTGVIVAVGYLGDQQLAADDFAQSNLIINSNFTGIVSLLNIIANDFEQKKAGFIVAISSVAGERGRKKNYIYGAAKAGLTAYLSGLRNRLQGKNIAVLTVNPGFVATKMTKHLELPAKLTAQPQQIAQAIYTAQQKSKDILYYPKKWKLIMLIIKLIPERLFKRLDL</sequence>
<dbReference type="PANTHER" id="PTHR44196:SF3">
    <property type="entry name" value="SHORT CHAIN DEHYDROGENASE FAMILY PROTEIN"/>
    <property type="match status" value="1"/>
</dbReference>